<feature type="compositionally biased region" description="Polar residues" evidence="1">
    <location>
        <begin position="69"/>
        <end position="81"/>
    </location>
</feature>
<evidence type="ECO:0000313" key="2">
    <source>
        <dbReference type="EMBL" id="TNN53842.1"/>
    </source>
</evidence>
<dbReference type="Proteomes" id="UP000314294">
    <property type="component" value="Unassembled WGS sequence"/>
</dbReference>
<dbReference type="EMBL" id="SRLO01000503">
    <property type="protein sequence ID" value="TNN53842.1"/>
    <property type="molecule type" value="Genomic_DNA"/>
</dbReference>
<sequence>MTEQLLLGSHTVPTSAIPSVSQVVAPQRSWRQAGHIGSQRVTTGHNGSHRVTTGHIGSQRVTSGHIGSHRTSGSPTCCTRL</sequence>
<protein>
    <submittedName>
        <fullName evidence="2">Uncharacterized protein</fullName>
    </submittedName>
</protein>
<feature type="region of interest" description="Disordered" evidence="1">
    <location>
        <begin position="34"/>
        <end position="81"/>
    </location>
</feature>
<organism evidence="2 3">
    <name type="scientific">Liparis tanakae</name>
    <name type="common">Tanaka's snailfish</name>
    <dbReference type="NCBI Taxonomy" id="230148"/>
    <lineage>
        <taxon>Eukaryota</taxon>
        <taxon>Metazoa</taxon>
        <taxon>Chordata</taxon>
        <taxon>Craniata</taxon>
        <taxon>Vertebrata</taxon>
        <taxon>Euteleostomi</taxon>
        <taxon>Actinopterygii</taxon>
        <taxon>Neopterygii</taxon>
        <taxon>Teleostei</taxon>
        <taxon>Neoteleostei</taxon>
        <taxon>Acanthomorphata</taxon>
        <taxon>Eupercaria</taxon>
        <taxon>Perciformes</taxon>
        <taxon>Cottioidei</taxon>
        <taxon>Cottales</taxon>
        <taxon>Liparidae</taxon>
        <taxon>Liparis</taxon>
    </lineage>
</organism>
<keyword evidence="3" id="KW-1185">Reference proteome</keyword>
<gene>
    <name evidence="2" type="ORF">EYF80_035903</name>
</gene>
<feature type="compositionally biased region" description="Polar residues" evidence="1">
    <location>
        <begin position="39"/>
        <end position="62"/>
    </location>
</feature>
<dbReference type="AlphaFoldDB" id="A0A4Z2GMF1"/>
<evidence type="ECO:0000313" key="3">
    <source>
        <dbReference type="Proteomes" id="UP000314294"/>
    </source>
</evidence>
<name>A0A4Z2GMF1_9TELE</name>
<evidence type="ECO:0000256" key="1">
    <source>
        <dbReference type="SAM" id="MobiDB-lite"/>
    </source>
</evidence>
<reference evidence="2 3" key="1">
    <citation type="submission" date="2019-03" db="EMBL/GenBank/DDBJ databases">
        <title>First draft genome of Liparis tanakae, snailfish: a comprehensive survey of snailfish specific genes.</title>
        <authorList>
            <person name="Kim W."/>
            <person name="Song I."/>
            <person name="Jeong J.-H."/>
            <person name="Kim D."/>
            <person name="Kim S."/>
            <person name="Ryu S."/>
            <person name="Song J.Y."/>
            <person name="Lee S.K."/>
        </authorList>
    </citation>
    <scope>NUCLEOTIDE SEQUENCE [LARGE SCALE GENOMIC DNA]</scope>
    <source>
        <tissue evidence="2">Muscle</tissue>
    </source>
</reference>
<proteinExistence type="predicted"/>
<accession>A0A4Z2GMF1</accession>
<comment type="caution">
    <text evidence="2">The sequence shown here is derived from an EMBL/GenBank/DDBJ whole genome shotgun (WGS) entry which is preliminary data.</text>
</comment>